<protein>
    <submittedName>
        <fullName evidence="1">Uncharacterized protein</fullName>
    </submittedName>
</protein>
<reference evidence="1 2" key="1">
    <citation type="submission" date="2019-03" db="EMBL/GenBank/DDBJ databases">
        <title>Genomic Encyclopedia of Type Strains, Phase IV (KMG-IV): sequencing the most valuable type-strain genomes for metagenomic binning, comparative biology and taxonomic classification.</title>
        <authorList>
            <person name="Goeker M."/>
        </authorList>
    </citation>
    <scope>NUCLEOTIDE SEQUENCE [LARGE SCALE GENOMIC DNA]</scope>
    <source>
        <strain evidence="1 2">DSM 44684</strain>
    </source>
</reference>
<dbReference type="RefSeq" id="WP_132370364.1">
    <property type="nucleotide sequence ID" value="NZ_SMFR01000008.1"/>
</dbReference>
<comment type="caution">
    <text evidence="1">The sequence shown here is derived from an EMBL/GenBank/DDBJ whole genome shotgun (WGS) entry which is preliminary data.</text>
</comment>
<evidence type="ECO:0000313" key="2">
    <source>
        <dbReference type="Proteomes" id="UP000294856"/>
    </source>
</evidence>
<sequence>MTVTSSPLRDILRRAHAINLAHILGNEDEVTALLVALHDRHGLDGVATAMRVIEVFDRVAAQADGMDPNDVTFAVVAS</sequence>
<proteinExistence type="predicted"/>
<gene>
    <name evidence="1" type="ORF">DFR71_6230</name>
</gene>
<name>A0A4R1F8L6_9NOCA</name>
<keyword evidence="2" id="KW-1185">Reference proteome</keyword>
<organism evidence="1 2">
    <name type="scientific">Nocardia alba</name>
    <dbReference type="NCBI Taxonomy" id="225051"/>
    <lineage>
        <taxon>Bacteria</taxon>
        <taxon>Bacillati</taxon>
        <taxon>Actinomycetota</taxon>
        <taxon>Actinomycetes</taxon>
        <taxon>Mycobacteriales</taxon>
        <taxon>Nocardiaceae</taxon>
        <taxon>Nocardia</taxon>
    </lineage>
</organism>
<evidence type="ECO:0000313" key="1">
    <source>
        <dbReference type="EMBL" id="TCJ89940.1"/>
    </source>
</evidence>
<accession>A0A4R1F8L6</accession>
<dbReference type="Proteomes" id="UP000294856">
    <property type="component" value="Unassembled WGS sequence"/>
</dbReference>
<dbReference type="EMBL" id="SMFR01000008">
    <property type="protein sequence ID" value="TCJ89940.1"/>
    <property type="molecule type" value="Genomic_DNA"/>
</dbReference>
<dbReference type="AlphaFoldDB" id="A0A4R1F8L6"/>
<dbReference type="STRING" id="1210063.GCA_001612665_05811"/>